<accession>A0A9W8LF78</accession>
<dbReference type="Proteomes" id="UP001140217">
    <property type="component" value="Unassembled WGS sequence"/>
</dbReference>
<proteinExistence type="predicted"/>
<dbReference type="OrthoDB" id="5518388at2759"/>
<protein>
    <submittedName>
        <fullName evidence="1">Uncharacterized protein</fullName>
    </submittedName>
</protein>
<evidence type="ECO:0000313" key="1">
    <source>
        <dbReference type="EMBL" id="KAJ2777381.1"/>
    </source>
</evidence>
<evidence type="ECO:0000313" key="2">
    <source>
        <dbReference type="Proteomes" id="UP001140217"/>
    </source>
</evidence>
<sequence>MPRKVTVTINNLTTNKIVLKDIPDTTGYEEFFLMVEAQHRGSDPKKYRIGTRMMGEFRPGMELRDFGAQQTIYLEKLG</sequence>
<dbReference type="EMBL" id="JANBUL010000296">
    <property type="protein sequence ID" value="KAJ2777381.1"/>
    <property type="molecule type" value="Genomic_DNA"/>
</dbReference>
<gene>
    <name evidence="1" type="ORF">H4R18_005186</name>
</gene>
<name>A0A9W8LF78_9FUNG</name>
<comment type="caution">
    <text evidence="1">The sequence shown here is derived from an EMBL/GenBank/DDBJ whole genome shotgun (WGS) entry which is preliminary data.</text>
</comment>
<dbReference type="AlphaFoldDB" id="A0A9W8LF78"/>
<reference evidence="1" key="1">
    <citation type="submission" date="2022-07" db="EMBL/GenBank/DDBJ databases">
        <title>Phylogenomic reconstructions and comparative analyses of Kickxellomycotina fungi.</title>
        <authorList>
            <person name="Reynolds N.K."/>
            <person name="Stajich J.E."/>
            <person name="Barry K."/>
            <person name="Grigoriev I.V."/>
            <person name="Crous P."/>
            <person name="Smith M.E."/>
        </authorList>
    </citation>
    <scope>NUCLEOTIDE SEQUENCE</scope>
    <source>
        <strain evidence="1">NBRC 105414</strain>
    </source>
</reference>
<keyword evidence="2" id="KW-1185">Reference proteome</keyword>
<organism evidence="1 2">
    <name type="scientific">Coemansia javaensis</name>
    <dbReference type="NCBI Taxonomy" id="2761396"/>
    <lineage>
        <taxon>Eukaryota</taxon>
        <taxon>Fungi</taxon>
        <taxon>Fungi incertae sedis</taxon>
        <taxon>Zoopagomycota</taxon>
        <taxon>Kickxellomycotina</taxon>
        <taxon>Kickxellomycetes</taxon>
        <taxon>Kickxellales</taxon>
        <taxon>Kickxellaceae</taxon>
        <taxon>Coemansia</taxon>
    </lineage>
</organism>